<evidence type="ECO:0000313" key="3">
    <source>
        <dbReference type="Proteomes" id="UP001501094"/>
    </source>
</evidence>
<name>A0ABN2N7X5_9MICO</name>
<feature type="compositionally biased region" description="Polar residues" evidence="1">
    <location>
        <begin position="32"/>
        <end position="44"/>
    </location>
</feature>
<evidence type="ECO:0000313" key="2">
    <source>
        <dbReference type="EMBL" id="GAA1856778.1"/>
    </source>
</evidence>
<gene>
    <name evidence="2" type="ORF">GCM10009751_12550</name>
</gene>
<protein>
    <submittedName>
        <fullName evidence="2">Crosslink repair DNA glycosylase YcaQ family protein</fullName>
    </submittedName>
</protein>
<dbReference type="EMBL" id="BAAANL010000002">
    <property type="protein sequence ID" value="GAA1856778.1"/>
    <property type="molecule type" value="Genomic_DNA"/>
</dbReference>
<sequence length="421" mass="44411">MDAAAASPCLAAASANPPTTRAAPRVLRPVSDTRNSLSPMTTSALPPDAVRRLRLRAQGLAPRRDLTPAGVVGHMIALQGQDLPAVLRAIAIRSRPGTTVDDVRAAFDAGEIVRGWTQRGTLFATTPRDLAALCSLTAQRVSHSMRRIRETEGLDDAVIRDAAAVAREALADGGVSRATLMDLWRQAGVPVEGQRGYHLIVQLALEGMLHWGPFAGTQQLMVATPAPSSSGGGNPPAPGAPEQELRRIARAYFATRGPATADDLAWWLGLPRTPVRKVVAELRSGGADSPPDALRTITVRDVADAGTAELLADPGLLDPGPGDPEPSSSATAPAVVTLVPGFDETVLGYQDRAFVASKEAMKTVVPFTNGVFRPAVLLDGRLVGTWRRAPKKDEPPFELIPGIPARDQEAIARAVASWDLA</sequence>
<dbReference type="Pfam" id="PF06224">
    <property type="entry name" value="AlkZ-like"/>
    <property type="match status" value="1"/>
</dbReference>
<dbReference type="Proteomes" id="UP001501094">
    <property type="component" value="Unassembled WGS sequence"/>
</dbReference>
<dbReference type="PANTHER" id="PTHR38479">
    <property type="entry name" value="LMO0824 PROTEIN"/>
    <property type="match status" value="1"/>
</dbReference>
<feature type="compositionally biased region" description="Low complexity" evidence="1">
    <location>
        <begin position="312"/>
        <end position="330"/>
    </location>
</feature>
<dbReference type="PANTHER" id="PTHR38479:SF2">
    <property type="entry name" value="WINGED HELIX DNA-BINDING DOMAIN-CONTAINING PROTEIN"/>
    <property type="match status" value="1"/>
</dbReference>
<proteinExistence type="predicted"/>
<evidence type="ECO:0000256" key="1">
    <source>
        <dbReference type="SAM" id="MobiDB-lite"/>
    </source>
</evidence>
<reference evidence="2 3" key="1">
    <citation type="journal article" date="2019" name="Int. J. Syst. Evol. Microbiol.">
        <title>The Global Catalogue of Microorganisms (GCM) 10K type strain sequencing project: providing services to taxonomists for standard genome sequencing and annotation.</title>
        <authorList>
            <consortium name="The Broad Institute Genomics Platform"/>
            <consortium name="The Broad Institute Genome Sequencing Center for Infectious Disease"/>
            <person name="Wu L."/>
            <person name="Ma J."/>
        </authorList>
    </citation>
    <scope>NUCLEOTIDE SEQUENCE [LARGE SCALE GENOMIC DNA]</scope>
    <source>
        <strain evidence="2 3">JCM 14326</strain>
    </source>
</reference>
<feature type="region of interest" description="Disordered" evidence="1">
    <location>
        <begin position="14"/>
        <end position="44"/>
    </location>
</feature>
<comment type="caution">
    <text evidence="2">The sequence shown here is derived from an EMBL/GenBank/DDBJ whole genome shotgun (WGS) entry which is preliminary data.</text>
</comment>
<dbReference type="InterPro" id="IPR009351">
    <property type="entry name" value="AlkZ-like"/>
</dbReference>
<organism evidence="2 3">
    <name type="scientific">Myceligenerans crystallogenes</name>
    <dbReference type="NCBI Taxonomy" id="316335"/>
    <lineage>
        <taxon>Bacteria</taxon>
        <taxon>Bacillati</taxon>
        <taxon>Actinomycetota</taxon>
        <taxon>Actinomycetes</taxon>
        <taxon>Micrococcales</taxon>
        <taxon>Promicromonosporaceae</taxon>
        <taxon>Myceligenerans</taxon>
    </lineage>
</organism>
<accession>A0ABN2N7X5</accession>
<keyword evidence="3" id="KW-1185">Reference proteome</keyword>
<feature type="region of interest" description="Disordered" evidence="1">
    <location>
        <begin position="312"/>
        <end position="331"/>
    </location>
</feature>